<comment type="caution">
    <text evidence="1">The sequence shown here is derived from an EMBL/GenBank/DDBJ whole genome shotgun (WGS) entry which is preliminary data.</text>
</comment>
<name>A0A699YR70_HAELA</name>
<sequence>MSARLPTSFYIKLSAVCFAIGAAVEGFMLNTGFYATVTAKEAERWEEGELERKQFRTQPAFTYALHTPAAAKCPRSSMSGGQPACWCPTTCC</sequence>
<proteinExistence type="predicted"/>
<dbReference type="AlphaFoldDB" id="A0A699YR70"/>
<dbReference type="PANTHER" id="PTHR36377:SF1">
    <property type="entry name" value="DNA MISMATCH REPAIR PROTEIN"/>
    <property type="match status" value="1"/>
</dbReference>
<gene>
    <name evidence="1" type="ORF">HaLaN_04372</name>
</gene>
<accession>A0A699YR70</accession>
<dbReference type="PANTHER" id="PTHR36377">
    <property type="entry name" value="DNA MISMATCH REPAIR PROTEIN"/>
    <property type="match status" value="1"/>
</dbReference>
<protein>
    <submittedName>
        <fullName evidence="1">Uncharacterized protein</fullName>
    </submittedName>
</protein>
<reference evidence="1 2" key="1">
    <citation type="submission" date="2020-02" db="EMBL/GenBank/DDBJ databases">
        <title>Draft genome sequence of Haematococcus lacustris strain NIES-144.</title>
        <authorList>
            <person name="Morimoto D."/>
            <person name="Nakagawa S."/>
            <person name="Yoshida T."/>
            <person name="Sawayama S."/>
        </authorList>
    </citation>
    <scope>NUCLEOTIDE SEQUENCE [LARGE SCALE GENOMIC DNA]</scope>
    <source>
        <strain evidence="1 2">NIES-144</strain>
    </source>
</reference>
<keyword evidence="2" id="KW-1185">Reference proteome</keyword>
<feature type="non-terminal residue" evidence="1">
    <location>
        <position position="1"/>
    </location>
</feature>
<evidence type="ECO:0000313" key="1">
    <source>
        <dbReference type="EMBL" id="GFH09264.1"/>
    </source>
</evidence>
<dbReference type="Proteomes" id="UP000485058">
    <property type="component" value="Unassembled WGS sequence"/>
</dbReference>
<organism evidence="1 2">
    <name type="scientific">Haematococcus lacustris</name>
    <name type="common">Green alga</name>
    <name type="synonym">Haematococcus pluvialis</name>
    <dbReference type="NCBI Taxonomy" id="44745"/>
    <lineage>
        <taxon>Eukaryota</taxon>
        <taxon>Viridiplantae</taxon>
        <taxon>Chlorophyta</taxon>
        <taxon>core chlorophytes</taxon>
        <taxon>Chlorophyceae</taxon>
        <taxon>CS clade</taxon>
        <taxon>Chlamydomonadales</taxon>
        <taxon>Haematococcaceae</taxon>
        <taxon>Haematococcus</taxon>
    </lineage>
</organism>
<dbReference type="EMBL" id="BLLF01000220">
    <property type="protein sequence ID" value="GFH09264.1"/>
    <property type="molecule type" value="Genomic_DNA"/>
</dbReference>
<evidence type="ECO:0000313" key="2">
    <source>
        <dbReference type="Proteomes" id="UP000485058"/>
    </source>
</evidence>